<dbReference type="PANTHER" id="PTHR43176:SF3">
    <property type="entry name" value="3-HYDROXYISOBUTYRYL-COA HYDROLASE, MITOCHONDRIAL"/>
    <property type="match status" value="1"/>
</dbReference>
<proteinExistence type="predicted"/>
<dbReference type="SUPFAM" id="SSF52096">
    <property type="entry name" value="ClpP/crotonase"/>
    <property type="match status" value="1"/>
</dbReference>
<dbReference type="GO" id="GO:0006574">
    <property type="term" value="P:L-valine catabolic process"/>
    <property type="evidence" value="ECO:0007669"/>
    <property type="project" value="TreeGrafter"/>
</dbReference>
<dbReference type="Proteomes" id="UP000237222">
    <property type="component" value="Unassembled WGS sequence"/>
</dbReference>
<name>A0A2S4HBK1_9GAMM</name>
<protein>
    <recommendedName>
        <fullName evidence="2">3-hydroxyisobutyryl-CoA hydrolase</fullName>
        <ecNumber evidence="2">3.1.2.4</ecNumber>
    </recommendedName>
</protein>
<dbReference type="Pfam" id="PF16113">
    <property type="entry name" value="ECH_2"/>
    <property type="match status" value="1"/>
</dbReference>
<dbReference type="InterPro" id="IPR029045">
    <property type="entry name" value="ClpP/crotonase-like_dom_sf"/>
</dbReference>
<dbReference type="InterPro" id="IPR032259">
    <property type="entry name" value="HIBYL-CoA-H"/>
</dbReference>
<accession>A0A2S4HBK1</accession>
<evidence type="ECO:0000256" key="1">
    <source>
        <dbReference type="ARBA" id="ARBA00001709"/>
    </source>
</evidence>
<dbReference type="GO" id="GO:0005829">
    <property type="term" value="C:cytosol"/>
    <property type="evidence" value="ECO:0007669"/>
    <property type="project" value="TreeGrafter"/>
</dbReference>
<dbReference type="InterPro" id="IPR045004">
    <property type="entry name" value="ECH_dom"/>
</dbReference>
<dbReference type="EMBL" id="PQGG01000040">
    <property type="protein sequence ID" value="POP51340.1"/>
    <property type="molecule type" value="Genomic_DNA"/>
</dbReference>
<dbReference type="Gene3D" id="3.90.226.10">
    <property type="entry name" value="2-enoyl-CoA Hydratase, Chain A, domain 1"/>
    <property type="match status" value="1"/>
</dbReference>
<dbReference type="NCBIfam" id="NF004127">
    <property type="entry name" value="PRK05617.1"/>
    <property type="match status" value="1"/>
</dbReference>
<organism evidence="5 6">
    <name type="scientific">Zhongshania marina</name>
    <dbReference type="NCBI Taxonomy" id="2304603"/>
    <lineage>
        <taxon>Bacteria</taxon>
        <taxon>Pseudomonadati</taxon>
        <taxon>Pseudomonadota</taxon>
        <taxon>Gammaproteobacteria</taxon>
        <taxon>Cellvibrionales</taxon>
        <taxon>Spongiibacteraceae</taxon>
        <taxon>Zhongshania</taxon>
    </lineage>
</organism>
<evidence type="ECO:0000259" key="4">
    <source>
        <dbReference type="Pfam" id="PF16113"/>
    </source>
</evidence>
<evidence type="ECO:0000313" key="5">
    <source>
        <dbReference type="EMBL" id="POP51340.1"/>
    </source>
</evidence>
<evidence type="ECO:0000313" key="6">
    <source>
        <dbReference type="Proteomes" id="UP000237222"/>
    </source>
</evidence>
<dbReference type="GO" id="GO:0003860">
    <property type="term" value="F:3-hydroxyisobutyryl-CoA hydrolase activity"/>
    <property type="evidence" value="ECO:0007669"/>
    <property type="project" value="UniProtKB-EC"/>
</dbReference>
<evidence type="ECO:0000256" key="3">
    <source>
        <dbReference type="ARBA" id="ARBA00022801"/>
    </source>
</evidence>
<gene>
    <name evidence="5" type="ORF">C0068_16995</name>
</gene>
<evidence type="ECO:0000256" key="2">
    <source>
        <dbReference type="ARBA" id="ARBA00011915"/>
    </source>
</evidence>
<dbReference type="AlphaFoldDB" id="A0A2S4HBK1"/>
<feature type="domain" description="Enoyl-CoA hydratase/isomerase" evidence="4">
    <location>
        <begin position="37"/>
        <end position="375"/>
    </location>
</feature>
<reference evidence="5" key="1">
    <citation type="submission" date="2018-01" db="EMBL/GenBank/DDBJ databases">
        <authorList>
            <person name="Yu X.-D."/>
        </authorList>
    </citation>
    <scope>NUCLEOTIDE SEQUENCE</scope>
    <source>
        <strain evidence="5">ZX-21</strain>
    </source>
</reference>
<comment type="caution">
    <text evidence="5">The sequence shown here is derived from an EMBL/GenBank/DDBJ whole genome shotgun (WGS) entry which is preliminary data.</text>
</comment>
<comment type="catalytic activity">
    <reaction evidence="1">
        <text>3-hydroxy-2-methylpropanoyl-CoA + H2O = 3-hydroxy-2-methylpropanoate + CoA + H(+)</text>
        <dbReference type="Rhea" id="RHEA:20888"/>
        <dbReference type="ChEBI" id="CHEBI:11805"/>
        <dbReference type="ChEBI" id="CHEBI:15377"/>
        <dbReference type="ChEBI" id="CHEBI:15378"/>
        <dbReference type="ChEBI" id="CHEBI:57287"/>
        <dbReference type="ChEBI" id="CHEBI:57340"/>
        <dbReference type="EC" id="3.1.2.4"/>
    </reaction>
</comment>
<dbReference type="PANTHER" id="PTHR43176">
    <property type="entry name" value="3-HYDROXYISOBUTYRYL-COA HYDROLASE-RELATED"/>
    <property type="match status" value="1"/>
</dbReference>
<dbReference type="EC" id="3.1.2.4" evidence="2"/>
<keyword evidence="3" id="KW-0378">Hydrolase</keyword>
<sequence>MLCSAILGLFRKENTMQVEYAVCFERHPLPAGGYLAQLTLNAPSRLNALSSEMVTLLHRLLLEIRDDAEAVAVFIDGAGERGFCVGADTLRLRESALANPGGAAVEADAFFAHEYAAAHLIHRFPKPVVCWGSGIVMGAGLGLMAGGSHRIVTGSSVLAMPEISIGLFPNVGASWFLGQMPGATGLFTALTGAHLSPADALYAGLADYCLRDNSKEQVLRRIINLDWCDDPEWNAEHLTECLTDIEAEQGVILQQASLKDHRAWIDDVCSLASPSLIEKGICGYSGNAEWLQLAAQGLARGASSTAKLIFRQLAEGRSLSLADVFKMELVLSSNRVRDPEFAEGVRARLIDRDRDPHWCYKSIAEVPDSETDALFLSPWPQSPLDALFAL</sequence>
<dbReference type="CDD" id="cd06558">
    <property type="entry name" value="crotonase-like"/>
    <property type="match status" value="1"/>
</dbReference>